<dbReference type="NCBIfam" id="TIGR00377">
    <property type="entry name" value="ant_ant_sig"/>
    <property type="match status" value="1"/>
</dbReference>
<dbReference type="Proteomes" id="UP000294927">
    <property type="component" value="Unassembled WGS sequence"/>
</dbReference>
<evidence type="ECO:0000313" key="4">
    <source>
        <dbReference type="EMBL" id="TDV46087.1"/>
    </source>
</evidence>
<dbReference type="AlphaFoldDB" id="A0A4R7VAW8"/>
<name>A0A4R7VAW8_9PSEU</name>
<keyword evidence="5" id="KW-1185">Reference proteome</keyword>
<gene>
    <name evidence="4" type="ORF">CLV71_11145</name>
</gene>
<feature type="domain" description="STAS" evidence="3">
    <location>
        <begin position="14"/>
        <end position="113"/>
    </location>
</feature>
<dbReference type="PROSITE" id="PS50801">
    <property type="entry name" value="STAS"/>
    <property type="match status" value="1"/>
</dbReference>
<dbReference type="GO" id="GO:0043856">
    <property type="term" value="F:anti-sigma factor antagonist activity"/>
    <property type="evidence" value="ECO:0007669"/>
    <property type="project" value="InterPro"/>
</dbReference>
<proteinExistence type="inferred from homology"/>
<dbReference type="Pfam" id="PF01740">
    <property type="entry name" value="STAS"/>
    <property type="match status" value="1"/>
</dbReference>
<accession>A0A4R7VAW8</accession>
<evidence type="ECO:0000256" key="1">
    <source>
        <dbReference type="ARBA" id="ARBA00009013"/>
    </source>
</evidence>
<evidence type="ECO:0000313" key="5">
    <source>
        <dbReference type="Proteomes" id="UP000294927"/>
    </source>
</evidence>
<comment type="caution">
    <text evidence="4">The sequence shown here is derived from an EMBL/GenBank/DDBJ whole genome shotgun (WGS) entry which is preliminary data.</text>
</comment>
<reference evidence="4 5" key="1">
    <citation type="submission" date="2019-03" db="EMBL/GenBank/DDBJ databases">
        <title>Genomic Encyclopedia of Archaeal and Bacterial Type Strains, Phase II (KMG-II): from individual species to whole genera.</title>
        <authorList>
            <person name="Goeker M."/>
        </authorList>
    </citation>
    <scope>NUCLEOTIDE SEQUENCE [LARGE SCALE GENOMIC DNA]</scope>
    <source>
        <strain evidence="4 5">DSM 45499</strain>
    </source>
</reference>
<dbReference type="RefSeq" id="WP_133905759.1">
    <property type="nucleotide sequence ID" value="NZ_SOCP01000011.1"/>
</dbReference>
<dbReference type="Gene3D" id="3.30.750.24">
    <property type="entry name" value="STAS domain"/>
    <property type="match status" value="1"/>
</dbReference>
<dbReference type="InterPro" id="IPR002645">
    <property type="entry name" value="STAS_dom"/>
</dbReference>
<evidence type="ECO:0000259" key="3">
    <source>
        <dbReference type="PROSITE" id="PS50801"/>
    </source>
</evidence>
<dbReference type="EMBL" id="SOCP01000011">
    <property type="protein sequence ID" value="TDV46087.1"/>
    <property type="molecule type" value="Genomic_DNA"/>
</dbReference>
<dbReference type="InterPro" id="IPR036513">
    <property type="entry name" value="STAS_dom_sf"/>
</dbReference>
<comment type="similarity">
    <text evidence="1 2">Belongs to the anti-sigma-factor antagonist family.</text>
</comment>
<dbReference type="PANTHER" id="PTHR33495">
    <property type="entry name" value="ANTI-SIGMA FACTOR ANTAGONIST TM_1081-RELATED-RELATED"/>
    <property type="match status" value="1"/>
</dbReference>
<evidence type="ECO:0000256" key="2">
    <source>
        <dbReference type="RuleBase" id="RU003749"/>
    </source>
</evidence>
<sequence>MSNPVQLRTERPGPNCVLLSVLGEIDLVTVTGLETAVAEHVAAAPTLVIDLSEVTFFGSVGLAAIMRAMTLAEDRGTRLLLVAGRRVRRTMELTKTTEFFAMYDSVEQALRHT</sequence>
<dbReference type="CDD" id="cd07043">
    <property type="entry name" value="STAS_anti-anti-sigma_factors"/>
    <property type="match status" value="1"/>
</dbReference>
<dbReference type="InterPro" id="IPR003658">
    <property type="entry name" value="Anti-sigma_ant"/>
</dbReference>
<protein>
    <recommendedName>
        <fullName evidence="2">Anti-sigma factor antagonist</fullName>
    </recommendedName>
</protein>
<dbReference type="PANTHER" id="PTHR33495:SF2">
    <property type="entry name" value="ANTI-SIGMA FACTOR ANTAGONIST TM_1081-RELATED"/>
    <property type="match status" value="1"/>
</dbReference>
<dbReference type="OrthoDB" id="5194587at2"/>
<dbReference type="SUPFAM" id="SSF52091">
    <property type="entry name" value="SpoIIaa-like"/>
    <property type="match status" value="1"/>
</dbReference>
<organism evidence="4 5">
    <name type="scientific">Actinophytocola oryzae</name>
    <dbReference type="NCBI Taxonomy" id="502181"/>
    <lineage>
        <taxon>Bacteria</taxon>
        <taxon>Bacillati</taxon>
        <taxon>Actinomycetota</taxon>
        <taxon>Actinomycetes</taxon>
        <taxon>Pseudonocardiales</taxon>
        <taxon>Pseudonocardiaceae</taxon>
    </lineage>
</organism>